<evidence type="ECO:0000313" key="7">
    <source>
        <dbReference type="EMBL" id="OGC53368.1"/>
    </source>
</evidence>
<dbReference type="InterPro" id="IPR020892">
    <property type="entry name" value="Cyclophilin-type_PPIase_CS"/>
</dbReference>
<dbReference type="InterPro" id="IPR024936">
    <property type="entry name" value="Cyclophilin-type_PPIase"/>
</dbReference>
<keyword evidence="3 5" id="KW-0697">Rotamase</keyword>
<gene>
    <name evidence="7" type="ORF">A3D91_02735</name>
</gene>
<organism evidence="7 8">
    <name type="scientific">candidate division WWE3 bacterium RIFCSPHIGHO2_02_FULL_38_14</name>
    <dbReference type="NCBI Taxonomy" id="1802620"/>
    <lineage>
        <taxon>Bacteria</taxon>
        <taxon>Katanobacteria</taxon>
    </lineage>
</organism>
<dbReference type="InterPro" id="IPR044666">
    <property type="entry name" value="Cyclophilin_A-like"/>
</dbReference>
<accession>A0A1F4V891</accession>
<feature type="domain" description="PPIase cyclophilin-type" evidence="6">
    <location>
        <begin position="1"/>
        <end position="151"/>
    </location>
</feature>
<evidence type="ECO:0000256" key="1">
    <source>
        <dbReference type="ARBA" id="ARBA00002388"/>
    </source>
</evidence>
<comment type="catalytic activity">
    <reaction evidence="5">
        <text>[protein]-peptidylproline (omega=180) = [protein]-peptidylproline (omega=0)</text>
        <dbReference type="Rhea" id="RHEA:16237"/>
        <dbReference type="Rhea" id="RHEA-COMP:10747"/>
        <dbReference type="Rhea" id="RHEA-COMP:10748"/>
        <dbReference type="ChEBI" id="CHEBI:83833"/>
        <dbReference type="ChEBI" id="CHEBI:83834"/>
        <dbReference type="EC" id="5.2.1.8"/>
    </reaction>
</comment>
<dbReference type="GO" id="GO:0003755">
    <property type="term" value="F:peptidyl-prolyl cis-trans isomerase activity"/>
    <property type="evidence" value="ECO:0007669"/>
    <property type="project" value="UniProtKB-UniRule"/>
</dbReference>
<dbReference type="PIRSF" id="PIRSF001467">
    <property type="entry name" value="Peptidylpro_ismrse"/>
    <property type="match status" value="1"/>
</dbReference>
<comment type="similarity">
    <text evidence="2 5">Belongs to the cyclophilin-type PPIase family.</text>
</comment>
<sequence>MVTLKTSKGEIDIEMNSGQTPKTVENFVTLAQKGFYDNTIFHRVIEAFMIQGGDPNGDGTGGPGYTFEDEPFTGEYIRGAVAMANRGENTNGSQFFIIHKDYNLPKNYVIFGHVVRGMEVVDAIATDKVTQSSTGENSKPVVPTTVLNAEVKEI</sequence>
<dbReference type="InterPro" id="IPR029000">
    <property type="entry name" value="Cyclophilin-like_dom_sf"/>
</dbReference>
<reference evidence="7 8" key="1">
    <citation type="journal article" date="2016" name="Nat. Commun.">
        <title>Thousands of microbial genomes shed light on interconnected biogeochemical processes in an aquifer system.</title>
        <authorList>
            <person name="Anantharaman K."/>
            <person name="Brown C.T."/>
            <person name="Hug L.A."/>
            <person name="Sharon I."/>
            <person name="Castelle C.J."/>
            <person name="Probst A.J."/>
            <person name="Thomas B.C."/>
            <person name="Singh A."/>
            <person name="Wilkins M.J."/>
            <person name="Karaoz U."/>
            <person name="Brodie E.L."/>
            <person name="Williams K.H."/>
            <person name="Hubbard S.S."/>
            <person name="Banfield J.F."/>
        </authorList>
    </citation>
    <scope>NUCLEOTIDE SEQUENCE [LARGE SCALE GENOMIC DNA]</scope>
</reference>
<dbReference type="PROSITE" id="PS00170">
    <property type="entry name" value="CSA_PPIASE_1"/>
    <property type="match status" value="1"/>
</dbReference>
<dbReference type="PANTHER" id="PTHR45625:SF4">
    <property type="entry name" value="PEPTIDYLPROLYL ISOMERASE DOMAIN AND WD REPEAT-CONTAINING PROTEIN 1"/>
    <property type="match status" value="1"/>
</dbReference>
<dbReference type="PRINTS" id="PR00153">
    <property type="entry name" value="CSAPPISMRASE"/>
</dbReference>
<dbReference type="Gene3D" id="2.40.100.10">
    <property type="entry name" value="Cyclophilin-like"/>
    <property type="match status" value="1"/>
</dbReference>
<evidence type="ECO:0000256" key="2">
    <source>
        <dbReference type="ARBA" id="ARBA00007365"/>
    </source>
</evidence>
<comment type="caution">
    <text evidence="7">The sequence shown here is derived from an EMBL/GenBank/DDBJ whole genome shotgun (WGS) entry which is preliminary data.</text>
</comment>
<evidence type="ECO:0000256" key="3">
    <source>
        <dbReference type="ARBA" id="ARBA00023110"/>
    </source>
</evidence>
<dbReference type="PROSITE" id="PS50072">
    <property type="entry name" value="CSA_PPIASE_2"/>
    <property type="match status" value="1"/>
</dbReference>
<dbReference type="EC" id="5.2.1.8" evidence="5"/>
<evidence type="ECO:0000259" key="6">
    <source>
        <dbReference type="PROSITE" id="PS50072"/>
    </source>
</evidence>
<dbReference type="InterPro" id="IPR002130">
    <property type="entry name" value="Cyclophilin-type_PPIase_dom"/>
</dbReference>
<proteinExistence type="inferred from homology"/>
<dbReference type="AlphaFoldDB" id="A0A1F4V891"/>
<dbReference type="CDD" id="cd00317">
    <property type="entry name" value="cyclophilin"/>
    <property type="match status" value="1"/>
</dbReference>
<evidence type="ECO:0000313" key="8">
    <source>
        <dbReference type="Proteomes" id="UP000178127"/>
    </source>
</evidence>
<evidence type="ECO:0000256" key="4">
    <source>
        <dbReference type="ARBA" id="ARBA00023235"/>
    </source>
</evidence>
<dbReference type="EMBL" id="MEVD01000015">
    <property type="protein sequence ID" value="OGC53368.1"/>
    <property type="molecule type" value="Genomic_DNA"/>
</dbReference>
<keyword evidence="4 5" id="KW-0413">Isomerase</keyword>
<dbReference type="Proteomes" id="UP000178127">
    <property type="component" value="Unassembled WGS sequence"/>
</dbReference>
<dbReference type="PANTHER" id="PTHR45625">
    <property type="entry name" value="PEPTIDYL-PROLYL CIS-TRANS ISOMERASE-RELATED"/>
    <property type="match status" value="1"/>
</dbReference>
<dbReference type="SUPFAM" id="SSF50891">
    <property type="entry name" value="Cyclophilin-like"/>
    <property type="match status" value="1"/>
</dbReference>
<dbReference type="Pfam" id="PF00160">
    <property type="entry name" value="Pro_isomerase"/>
    <property type="match status" value="1"/>
</dbReference>
<protein>
    <recommendedName>
        <fullName evidence="5">Peptidyl-prolyl cis-trans isomerase</fullName>
        <shortName evidence="5">PPIase</shortName>
        <ecNumber evidence="5">5.2.1.8</ecNumber>
    </recommendedName>
</protein>
<evidence type="ECO:0000256" key="5">
    <source>
        <dbReference type="RuleBase" id="RU363019"/>
    </source>
</evidence>
<comment type="function">
    <text evidence="1 5">PPIases accelerate the folding of proteins. It catalyzes the cis-trans isomerization of proline imidic peptide bonds in oligopeptides.</text>
</comment>
<dbReference type="GO" id="GO:0006457">
    <property type="term" value="P:protein folding"/>
    <property type="evidence" value="ECO:0007669"/>
    <property type="project" value="InterPro"/>
</dbReference>
<dbReference type="STRING" id="1802620.A3D91_02735"/>
<name>A0A1F4V891_UNCKA</name>